<accession>A0AAV6VIR5</accession>
<organism evidence="2 3">
    <name type="scientific">Oedothorax gibbosus</name>
    <dbReference type="NCBI Taxonomy" id="931172"/>
    <lineage>
        <taxon>Eukaryota</taxon>
        <taxon>Metazoa</taxon>
        <taxon>Ecdysozoa</taxon>
        <taxon>Arthropoda</taxon>
        <taxon>Chelicerata</taxon>
        <taxon>Arachnida</taxon>
        <taxon>Araneae</taxon>
        <taxon>Araneomorphae</taxon>
        <taxon>Entelegynae</taxon>
        <taxon>Araneoidea</taxon>
        <taxon>Linyphiidae</taxon>
        <taxon>Erigoninae</taxon>
        <taxon>Oedothorax</taxon>
    </lineage>
</organism>
<reference evidence="2 3" key="1">
    <citation type="journal article" date="2022" name="Nat. Ecol. Evol.">
        <title>A masculinizing supergene underlies an exaggerated male reproductive morph in a spider.</title>
        <authorList>
            <person name="Hendrickx F."/>
            <person name="De Corte Z."/>
            <person name="Sonet G."/>
            <person name="Van Belleghem S.M."/>
            <person name="Kostlbacher S."/>
            <person name="Vangestel C."/>
        </authorList>
    </citation>
    <scope>NUCLEOTIDE SEQUENCE [LARGE SCALE GENOMIC DNA]</scope>
    <source>
        <strain evidence="2">W744_W776</strain>
    </source>
</reference>
<comment type="caution">
    <text evidence="2">The sequence shown here is derived from an EMBL/GenBank/DDBJ whole genome shotgun (WGS) entry which is preliminary data.</text>
</comment>
<protein>
    <submittedName>
        <fullName evidence="2">Uncharacterized protein</fullName>
    </submittedName>
</protein>
<feature type="compositionally biased region" description="Polar residues" evidence="1">
    <location>
        <begin position="56"/>
        <end position="69"/>
    </location>
</feature>
<evidence type="ECO:0000313" key="2">
    <source>
        <dbReference type="EMBL" id="KAG8196504.1"/>
    </source>
</evidence>
<proteinExistence type="predicted"/>
<dbReference type="AlphaFoldDB" id="A0AAV6VIR5"/>
<gene>
    <name evidence="2" type="ORF">JTE90_012320</name>
</gene>
<feature type="region of interest" description="Disordered" evidence="1">
    <location>
        <begin position="1"/>
        <end position="31"/>
    </location>
</feature>
<dbReference type="Proteomes" id="UP000827092">
    <property type="component" value="Unassembled WGS sequence"/>
</dbReference>
<sequence>MSAPHTSPAGHRFLPPPLDGDTTPHHPHKPFPASMFFVQYSGNCVAFSRKPVIPEQASQQASNGQNRTYQPAKKKPTG</sequence>
<dbReference type="EMBL" id="JAFNEN010000069">
    <property type="protein sequence ID" value="KAG8196504.1"/>
    <property type="molecule type" value="Genomic_DNA"/>
</dbReference>
<evidence type="ECO:0000256" key="1">
    <source>
        <dbReference type="SAM" id="MobiDB-lite"/>
    </source>
</evidence>
<keyword evidence="3" id="KW-1185">Reference proteome</keyword>
<evidence type="ECO:0000313" key="3">
    <source>
        <dbReference type="Proteomes" id="UP000827092"/>
    </source>
</evidence>
<name>A0AAV6VIR5_9ARAC</name>
<feature type="region of interest" description="Disordered" evidence="1">
    <location>
        <begin position="54"/>
        <end position="78"/>
    </location>
</feature>